<comment type="caution">
    <text evidence="1">The sequence shown here is derived from an EMBL/GenBank/DDBJ whole genome shotgun (WGS) entry which is preliminary data.</text>
</comment>
<dbReference type="Proteomes" id="UP000018721">
    <property type="component" value="Unassembled WGS sequence"/>
</dbReference>
<dbReference type="AlphaFoldDB" id="V9FTZ5"/>
<name>V9FTZ5_PHYNI</name>
<accession>V9FTZ5</accession>
<sequence>MNAVALLVEGVLCSNAVSKFRKYDEGNRIILVGTTKWFLPSGELLLQYYNWTVVSPSPFSRLGACVMRHYYKLEMTKTLSKESGQTQKLMFDGLSDKMRCFYQAA</sequence>
<evidence type="ECO:0000313" key="1">
    <source>
        <dbReference type="EMBL" id="ETI54243.1"/>
    </source>
</evidence>
<proteinExistence type="predicted"/>
<reference evidence="1 2" key="1">
    <citation type="submission" date="2013-11" db="EMBL/GenBank/DDBJ databases">
        <title>The Genome Sequence of Phytophthora parasitica P1569.</title>
        <authorList>
            <consortium name="The Broad Institute Genomics Platform"/>
            <person name="Russ C."/>
            <person name="Tyler B."/>
            <person name="Panabieres F."/>
            <person name="Shan W."/>
            <person name="Tripathy S."/>
            <person name="Grunwald N."/>
            <person name="Machado M."/>
            <person name="Johnson C.S."/>
            <person name="Arredondo F."/>
            <person name="Hong C."/>
            <person name="Coffey M."/>
            <person name="Young S.K."/>
            <person name="Zeng Q."/>
            <person name="Gargeya S."/>
            <person name="Fitzgerald M."/>
            <person name="Abouelleil A."/>
            <person name="Alvarado L."/>
            <person name="Chapman S.B."/>
            <person name="Gainer-Dewar J."/>
            <person name="Goldberg J."/>
            <person name="Griggs A."/>
            <person name="Gujja S."/>
            <person name="Hansen M."/>
            <person name="Howarth C."/>
            <person name="Imamovic A."/>
            <person name="Ireland A."/>
            <person name="Larimer J."/>
            <person name="McCowan C."/>
            <person name="Murphy C."/>
            <person name="Pearson M."/>
            <person name="Poon T.W."/>
            <person name="Priest M."/>
            <person name="Roberts A."/>
            <person name="Saif S."/>
            <person name="Shea T."/>
            <person name="Sykes S."/>
            <person name="Wortman J."/>
            <person name="Nusbaum C."/>
            <person name="Birren B."/>
        </authorList>
    </citation>
    <scope>NUCLEOTIDE SEQUENCE [LARGE SCALE GENOMIC DNA]</scope>
    <source>
        <strain evidence="1 2">P1569</strain>
    </source>
</reference>
<protein>
    <submittedName>
        <fullName evidence="1">Uncharacterized protein</fullName>
    </submittedName>
</protein>
<evidence type="ECO:0000313" key="2">
    <source>
        <dbReference type="Proteomes" id="UP000018721"/>
    </source>
</evidence>
<dbReference type="HOGENOM" id="CLU_2241928_0_0_1"/>
<keyword evidence="2" id="KW-1185">Reference proteome</keyword>
<dbReference type="EMBL" id="ANIZ01000532">
    <property type="protein sequence ID" value="ETI54243.1"/>
    <property type="molecule type" value="Genomic_DNA"/>
</dbReference>
<gene>
    <name evidence="1" type="ORF">F443_02915</name>
</gene>
<organism evidence="1 2">
    <name type="scientific">Phytophthora nicotianae P1569</name>
    <dbReference type="NCBI Taxonomy" id="1317065"/>
    <lineage>
        <taxon>Eukaryota</taxon>
        <taxon>Sar</taxon>
        <taxon>Stramenopiles</taxon>
        <taxon>Oomycota</taxon>
        <taxon>Peronosporomycetes</taxon>
        <taxon>Peronosporales</taxon>
        <taxon>Peronosporaceae</taxon>
        <taxon>Phytophthora</taxon>
    </lineage>
</organism>